<proteinExistence type="predicted"/>
<dbReference type="EnsemblMetazoa" id="ACOM022730-RA">
    <property type="protein sequence ID" value="ACOM022730-PA.1"/>
    <property type="gene ID" value="ACOM022730"/>
</dbReference>
<evidence type="ECO:0000256" key="1">
    <source>
        <dbReference type="SAM" id="MobiDB-lite"/>
    </source>
</evidence>
<protein>
    <submittedName>
        <fullName evidence="2">Uncharacterized protein</fullName>
    </submittedName>
</protein>
<name>A0A8W7P0P8_ANOCL</name>
<evidence type="ECO:0000313" key="2">
    <source>
        <dbReference type="EnsemblMetazoa" id="ACOM022730-PA.1"/>
    </source>
</evidence>
<dbReference type="AlphaFoldDB" id="A0A8W7P0P8"/>
<accession>A0A8W7P0P8</accession>
<dbReference type="Proteomes" id="UP000075882">
    <property type="component" value="Unassembled WGS sequence"/>
</dbReference>
<sequence length="159" mass="16689">MKAIRVAGVSASSTLWHLKLPKCCNREAAPADSDIRRACTGTFGLELMVSSSLSDCSPLSVEQVVLSTDSPPAPDTGPASGSVTSSAEVAAGGGHPAATISIALALAVGVWSVRDWIAVEEEVEDEPSWVLLCMPNEEPLREPSPSVVPCSWWTEDREG</sequence>
<organism evidence="2">
    <name type="scientific">Anopheles coluzzii</name>
    <name type="common">African malaria mosquito</name>
    <dbReference type="NCBI Taxonomy" id="1518534"/>
    <lineage>
        <taxon>Eukaryota</taxon>
        <taxon>Metazoa</taxon>
        <taxon>Ecdysozoa</taxon>
        <taxon>Arthropoda</taxon>
        <taxon>Hexapoda</taxon>
        <taxon>Insecta</taxon>
        <taxon>Pterygota</taxon>
        <taxon>Neoptera</taxon>
        <taxon>Endopterygota</taxon>
        <taxon>Diptera</taxon>
        <taxon>Nematocera</taxon>
        <taxon>Culicoidea</taxon>
        <taxon>Culicidae</taxon>
        <taxon>Anophelinae</taxon>
        <taxon>Anopheles</taxon>
    </lineage>
</organism>
<reference evidence="2" key="1">
    <citation type="submission" date="2022-08" db="UniProtKB">
        <authorList>
            <consortium name="EnsemblMetazoa"/>
        </authorList>
    </citation>
    <scope>IDENTIFICATION</scope>
</reference>
<feature type="region of interest" description="Disordered" evidence="1">
    <location>
        <begin position="66"/>
        <end position="90"/>
    </location>
</feature>